<feature type="transmembrane region" description="Helical" evidence="1">
    <location>
        <begin position="50"/>
        <end position="77"/>
    </location>
</feature>
<protein>
    <submittedName>
        <fullName evidence="2">DUF6057 family protein</fullName>
    </submittedName>
</protein>
<keyword evidence="1" id="KW-0472">Membrane</keyword>
<dbReference type="InterPro" id="IPR045692">
    <property type="entry name" value="DUF6057"/>
</dbReference>
<dbReference type="Proteomes" id="UP001204015">
    <property type="component" value="Unassembled WGS sequence"/>
</dbReference>
<evidence type="ECO:0000256" key="1">
    <source>
        <dbReference type="SAM" id="Phobius"/>
    </source>
</evidence>
<keyword evidence="1" id="KW-1133">Transmembrane helix</keyword>
<name>A0ABT1BZN2_9BACT</name>
<dbReference type="EMBL" id="JAMXLY010000072">
    <property type="protein sequence ID" value="MCO6026542.1"/>
    <property type="molecule type" value="Genomic_DNA"/>
</dbReference>
<feature type="transmembrane region" description="Helical" evidence="1">
    <location>
        <begin position="129"/>
        <end position="148"/>
    </location>
</feature>
<proteinExistence type="predicted"/>
<gene>
    <name evidence="2" type="ORF">NG821_11975</name>
</gene>
<accession>A0ABT1BZN2</accession>
<feature type="transmembrane region" description="Helical" evidence="1">
    <location>
        <begin position="86"/>
        <end position="109"/>
    </location>
</feature>
<organism evidence="2 3">
    <name type="scientific">Segatella cerevisiae</name>
    <dbReference type="NCBI Taxonomy" id="2053716"/>
    <lineage>
        <taxon>Bacteria</taxon>
        <taxon>Pseudomonadati</taxon>
        <taxon>Bacteroidota</taxon>
        <taxon>Bacteroidia</taxon>
        <taxon>Bacteroidales</taxon>
        <taxon>Prevotellaceae</taxon>
        <taxon>Segatella</taxon>
    </lineage>
</organism>
<comment type="caution">
    <text evidence="2">The sequence shown here is derived from an EMBL/GenBank/DDBJ whole genome shotgun (WGS) entry which is preliminary data.</text>
</comment>
<evidence type="ECO:0000313" key="2">
    <source>
        <dbReference type="EMBL" id="MCO6026542.1"/>
    </source>
</evidence>
<evidence type="ECO:0000313" key="3">
    <source>
        <dbReference type="Proteomes" id="UP001204015"/>
    </source>
</evidence>
<keyword evidence="3" id="KW-1185">Reference proteome</keyword>
<feature type="transmembrane region" description="Helical" evidence="1">
    <location>
        <begin position="155"/>
        <end position="173"/>
    </location>
</feature>
<sequence>MLLWSYMGDESVLLSFVIALIAVLFSMLFYTKVSQYLENSNNRCKTLSDILILLVGIPVFYWLFGSVVFILVIYIVFSEIVHYRRYIIGLISIIYTISIILFFSCFLQYPLYRLFCGINYYRFPSVVPYMQWILMVLFAIFPIAVCFLPSVKRTILTECITIVVLIICGSYLIKGNFDPVKYRLFNDDYWVRTHQWNKIIREAEKYQPTTPMGVSCLNLALEMQGTLPERMFRFFQNGIEGLVPAFQRDFTTPLPTSEIFLQMGMINSAERYAFEAQEAIPNYRKSSRCYQRLAECEIINGQYEVAKKFLLKLSHTLFYRKWATSMMKCLYDDKKVEGNSEWNRLRKLRLTKDFLFSESQMDQIFGLLFAHSFKNRMSYEYLMAWQMLGRNLQGFQKYYPLGRFIGYNEIPRSYQETLVYLWSQTHANFENLPYSISPEVCNEMVNFARSYIANPHDPNLVNGEMGKTYWSYLLCRR</sequence>
<keyword evidence="1" id="KW-0812">Transmembrane</keyword>
<dbReference type="Pfam" id="PF19529">
    <property type="entry name" value="DUF6057"/>
    <property type="match status" value="1"/>
</dbReference>
<feature type="transmembrane region" description="Helical" evidence="1">
    <location>
        <begin position="12"/>
        <end position="30"/>
    </location>
</feature>
<reference evidence="2 3" key="1">
    <citation type="submission" date="2022-06" db="EMBL/GenBank/DDBJ databases">
        <title>A taxonomic note on the genus Prevotella: Description of four novel genera and emended description of the genera Hallella and Xylanibacter.</title>
        <authorList>
            <person name="Hitch T.C.A."/>
        </authorList>
    </citation>
    <scope>NUCLEOTIDE SEQUENCE [LARGE SCALE GENOMIC DNA]</scope>
    <source>
        <strain evidence="2 3">DSM 100619</strain>
    </source>
</reference>